<protein>
    <recommendedName>
        <fullName evidence="1">Reverse transcriptase/retrotransposon-derived protein RNase H-like domain-containing protein</fullName>
    </recommendedName>
</protein>
<proteinExistence type="predicted"/>
<comment type="caution">
    <text evidence="2">The sequence shown here is derived from an EMBL/GenBank/DDBJ whole genome shotgun (WGS) entry which is preliminary data.</text>
</comment>
<keyword evidence="3" id="KW-1185">Reference proteome</keyword>
<feature type="non-terminal residue" evidence="2">
    <location>
        <position position="58"/>
    </location>
</feature>
<organism evidence="2 3">
    <name type="scientific">Taxus chinensis</name>
    <name type="common">Chinese yew</name>
    <name type="synonym">Taxus wallichiana var. chinensis</name>
    <dbReference type="NCBI Taxonomy" id="29808"/>
    <lineage>
        <taxon>Eukaryota</taxon>
        <taxon>Viridiplantae</taxon>
        <taxon>Streptophyta</taxon>
        <taxon>Embryophyta</taxon>
        <taxon>Tracheophyta</taxon>
        <taxon>Spermatophyta</taxon>
        <taxon>Pinopsida</taxon>
        <taxon>Pinidae</taxon>
        <taxon>Conifers II</taxon>
        <taxon>Cupressales</taxon>
        <taxon>Taxaceae</taxon>
        <taxon>Taxus</taxon>
    </lineage>
</organism>
<name>A0AA38CC27_TAXCH</name>
<sequence>PQASFKWNKEGKTTFEEIKKAIAKAPTLVSPYFKKEFIMYCYASEHTLSAILVQKNDE</sequence>
<dbReference type="Pfam" id="PF17919">
    <property type="entry name" value="RT_RNaseH_2"/>
    <property type="match status" value="1"/>
</dbReference>
<feature type="non-terminal residue" evidence="2">
    <location>
        <position position="1"/>
    </location>
</feature>
<accession>A0AA38CC27</accession>
<gene>
    <name evidence="2" type="ORF">KI387_029209</name>
</gene>
<evidence type="ECO:0000259" key="1">
    <source>
        <dbReference type="Pfam" id="PF17919"/>
    </source>
</evidence>
<dbReference type="EMBL" id="JAHRHJ020000010">
    <property type="protein sequence ID" value="KAH9297527.1"/>
    <property type="molecule type" value="Genomic_DNA"/>
</dbReference>
<feature type="domain" description="Reverse transcriptase/retrotransposon-derived protein RNase H-like" evidence="1">
    <location>
        <begin position="7"/>
        <end position="57"/>
    </location>
</feature>
<evidence type="ECO:0000313" key="2">
    <source>
        <dbReference type="EMBL" id="KAH9297527.1"/>
    </source>
</evidence>
<evidence type="ECO:0000313" key="3">
    <source>
        <dbReference type="Proteomes" id="UP000824469"/>
    </source>
</evidence>
<reference evidence="2 3" key="1">
    <citation type="journal article" date="2021" name="Nat. Plants">
        <title>The Taxus genome provides insights into paclitaxel biosynthesis.</title>
        <authorList>
            <person name="Xiong X."/>
            <person name="Gou J."/>
            <person name="Liao Q."/>
            <person name="Li Y."/>
            <person name="Zhou Q."/>
            <person name="Bi G."/>
            <person name="Li C."/>
            <person name="Du R."/>
            <person name="Wang X."/>
            <person name="Sun T."/>
            <person name="Guo L."/>
            <person name="Liang H."/>
            <person name="Lu P."/>
            <person name="Wu Y."/>
            <person name="Zhang Z."/>
            <person name="Ro D.K."/>
            <person name="Shang Y."/>
            <person name="Huang S."/>
            <person name="Yan J."/>
        </authorList>
    </citation>
    <scope>NUCLEOTIDE SEQUENCE [LARGE SCALE GENOMIC DNA]</scope>
    <source>
        <strain evidence="2">Ta-2019</strain>
    </source>
</reference>
<dbReference type="AlphaFoldDB" id="A0AA38CC27"/>
<dbReference type="InterPro" id="IPR041577">
    <property type="entry name" value="RT_RNaseH_2"/>
</dbReference>
<dbReference type="SUPFAM" id="SSF56672">
    <property type="entry name" value="DNA/RNA polymerases"/>
    <property type="match status" value="1"/>
</dbReference>
<dbReference type="InterPro" id="IPR043502">
    <property type="entry name" value="DNA/RNA_pol_sf"/>
</dbReference>
<dbReference type="Proteomes" id="UP000824469">
    <property type="component" value="Unassembled WGS sequence"/>
</dbReference>